<protein>
    <recommendedName>
        <fullName evidence="4">Secreted protein</fullName>
    </recommendedName>
</protein>
<comment type="caution">
    <text evidence="2">The sequence shown here is derived from an EMBL/GenBank/DDBJ whole genome shotgun (WGS) entry which is preliminary data.</text>
</comment>
<organism evidence="2 3">
    <name type="scientific">Kitasatospora cystarginea</name>
    <dbReference type="NCBI Taxonomy" id="58350"/>
    <lineage>
        <taxon>Bacteria</taxon>
        <taxon>Bacillati</taxon>
        <taxon>Actinomycetota</taxon>
        <taxon>Actinomycetes</taxon>
        <taxon>Kitasatosporales</taxon>
        <taxon>Streptomycetaceae</taxon>
        <taxon>Kitasatospora</taxon>
    </lineage>
</organism>
<accession>A0ABN3EAA9</accession>
<evidence type="ECO:0000313" key="2">
    <source>
        <dbReference type="EMBL" id="GAA2252279.1"/>
    </source>
</evidence>
<reference evidence="2 3" key="1">
    <citation type="journal article" date="2019" name="Int. J. Syst. Evol. Microbiol.">
        <title>The Global Catalogue of Microorganisms (GCM) 10K type strain sequencing project: providing services to taxonomists for standard genome sequencing and annotation.</title>
        <authorList>
            <consortium name="The Broad Institute Genomics Platform"/>
            <consortium name="The Broad Institute Genome Sequencing Center for Infectious Disease"/>
            <person name="Wu L."/>
            <person name="Ma J."/>
        </authorList>
    </citation>
    <scope>NUCLEOTIDE SEQUENCE [LARGE SCALE GENOMIC DNA]</scope>
    <source>
        <strain evidence="2 3">JCM 7356</strain>
    </source>
</reference>
<sequence length="119" mass="12060">MKVECSAASCSALLAARSTAERAGGCSWLGIRASGPVGAASGGRRLPCRILTDVVSGKRPCPVCSFGPVLERWESSGESAAGRPEDGSERPRGTAGRLVEGSRKPGRAPLLAPAGTAEP</sequence>
<keyword evidence="3" id="KW-1185">Reference proteome</keyword>
<name>A0ABN3EAA9_9ACTN</name>
<evidence type="ECO:0008006" key="4">
    <source>
        <dbReference type="Google" id="ProtNLM"/>
    </source>
</evidence>
<proteinExistence type="predicted"/>
<feature type="region of interest" description="Disordered" evidence="1">
    <location>
        <begin position="74"/>
        <end position="119"/>
    </location>
</feature>
<gene>
    <name evidence="2" type="ORF">GCM10010430_39600</name>
</gene>
<dbReference type="EMBL" id="BAAATR010000017">
    <property type="protein sequence ID" value="GAA2252279.1"/>
    <property type="molecule type" value="Genomic_DNA"/>
</dbReference>
<evidence type="ECO:0000313" key="3">
    <source>
        <dbReference type="Proteomes" id="UP001500305"/>
    </source>
</evidence>
<dbReference type="Proteomes" id="UP001500305">
    <property type="component" value="Unassembled WGS sequence"/>
</dbReference>
<feature type="compositionally biased region" description="Basic and acidic residues" evidence="1">
    <location>
        <begin position="83"/>
        <end position="92"/>
    </location>
</feature>
<evidence type="ECO:0000256" key="1">
    <source>
        <dbReference type="SAM" id="MobiDB-lite"/>
    </source>
</evidence>